<feature type="domain" description="RNA polymerase sigma factor 70 region 4 type 2" evidence="5">
    <location>
        <begin position="110"/>
        <end position="159"/>
    </location>
</feature>
<keyword evidence="7" id="KW-1185">Reference proteome</keyword>
<dbReference type="InterPro" id="IPR014284">
    <property type="entry name" value="RNA_pol_sigma-70_dom"/>
</dbReference>
<comment type="similarity">
    <text evidence="1">Belongs to the sigma-70 factor family. ECF subfamily.</text>
</comment>
<dbReference type="InterPro" id="IPR039425">
    <property type="entry name" value="RNA_pol_sigma-70-like"/>
</dbReference>
<evidence type="ECO:0000256" key="4">
    <source>
        <dbReference type="ARBA" id="ARBA00023163"/>
    </source>
</evidence>
<dbReference type="Gene3D" id="1.10.1740.10">
    <property type="match status" value="1"/>
</dbReference>
<dbReference type="Pfam" id="PF08281">
    <property type="entry name" value="Sigma70_r4_2"/>
    <property type="match status" value="1"/>
</dbReference>
<dbReference type="GO" id="GO:0016987">
    <property type="term" value="F:sigma factor activity"/>
    <property type="evidence" value="ECO:0007669"/>
    <property type="project" value="UniProtKB-KW"/>
</dbReference>
<dbReference type="InterPro" id="IPR013249">
    <property type="entry name" value="RNA_pol_sigma70_r4_t2"/>
</dbReference>
<keyword evidence="4" id="KW-0804">Transcription</keyword>
<gene>
    <name evidence="6" type="ORF">EFK50_19925</name>
</gene>
<organism evidence="6 7">
    <name type="scientific">Nocardioides marmoriginsengisoli</name>
    <dbReference type="NCBI Taxonomy" id="661483"/>
    <lineage>
        <taxon>Bacteria</taxon>
        <taxon>Bacillati</taxon>
        <taxon>Actinomycetota</taxon>
        <taxon>Actinomycetes</taxon>
        <taxon>Propionibacteriales</taxon>
        <taxon>Nocardioidaceae</taxon>
        <taxon>Nocardioides</taxon>
    </lineage>
</organism>
<reference evidence="6 7" key="1">
    <citation type="submission" date="2018-11" db="EMBL/GenBank/DDBJ databases">
        <authorList>
            <person name="Li F."/>
        </authorList>
    </citation>
    <scope>NUCLEOTIDE SEQUENCE [LARGE SCALE GENOMIC DNA]</scope>
    <source>
        <strain evidence="6 7">Gsoil 097</strain>
    </source>
</reference>
<comment type="caution">
    <text evidence="6">The sequence shown here is derived from an EMBL/GenBank/DDBJ whole genome shotgun (WGS) entry which is preliminary data.</text>
</comment>
<sequence length="169" mass="19088">MDAREFEKVFWVLQPPLLRFARNQLDPAGAEDVVAETLTTLWGKDLAFPESPEEERGLHALAYQVLTGHIRNEYRSRRRRKALAERLVAQPVKVAATGRSATDVDDEARVTYLLQQLSVDDREVILLFNAGFDLGDTARILGCSTAAAAKRRTRARGRLREIVDKEARE</sequence>
<keyword evidence="3" id="KW-0731">Sigma factor</keyword>
<evidence type="ECO:0000256" key="1">
    <source>
        <dbReference type="ARBA" id="ARBA00010641"/>
    </source>
</evidence>
<evidence type="ECO:0000256" key="3">
    <source>
        <dbReference type="ARBA" id="ARBA00023082"/>
    </source>
</evidence>
<evidence type="ECO:0000313" key="6">
    <source>
        <dbReference type="EMBL" id="RNL60586.1"/>
    </source>
</evidence>
<evidence type="ECO:0000259" key="5">
    <source>
        <dbReference type="Pfam" id="PF08281"/>
    </source>
</evidence>
<name>A0A3N0CBZ3_9ACTN</name>
<dbReference type="PANTHER" id="PTHR43133:SF25">
    <property type="entry name" value="RNA POLYMERASE SIGMA FACTOR RFAY-RELATED"/>
    <property type="match status" value="1"/>
</dbReference>
<accession>A0A3N0CBZ3</accession>
<dbReference type="SUPFAM" id="SSF88659">
    <property type="entry name" value="Sigma3 and sigma4 domains of RNA polymerase sigma factors"/>
    <property type="match status" value="1"/>
</dbReference>
<dbReference type="OrthoDB" id="670026at2"/>
<keyword evidence="2" id="KW-0805">Transcription regulation</keyword>
<dbReference type="GO" id="GO:0006352">
    <property type="term" value="P:DNA-templated transcription initiation"/>
    <property type="evidence" value="ECO:0007669"/>
    <property type="project" value="InterPro"/>
</dbReference>
<dbReference type="InterPro" id="IPR013324">
    <property type="entry name" value="RNA_pol_sigma_r3/r4-like"/>
</dbReference>
<dbReference type="InterPro" id="IPR013325">
    <property type="entry name" value="RNA_pol_sigma_r2"/>
</dbReference>
<evidence type="ECO:0000256" key="2">
    <source>
        <dbReference type="ARBA" id="ARBA00023015"/>
    </source>
</evidence>
<proteinExistence type="inferred from homology"/>
<dbReference type="EMBL" id="RJSE01000009">
    <property type="protein sequence ID" value="RNL60586.1"/>
    <property type="molecule type" value="Genomic_DNA"/>
</dbReference>
<dbReference type="AlphaFoldDB" id="A0A3N0CBZ3"/>
<protein>
    <submittedName>
        <fullName evidence="6">Sigma-70 family RNA polymerase sigma factor</fullName>
    </submittedName>
</protein>
<dbReference type="PANTHER" id="PTHR43133">
    <property type="entry name" value="RNA POLYMERASE ECF-TYPE SIGMA FACTO"/>
    <property type="match status" value="1"/>
</dbReference>
<dbReference type="InterPro" id="IPR036388">
    <property type="entry name" value="WH-like_DNA-bd_sf"/>
</dbReference>
<dbReference type="Gene3D" id="1.10.10.10">
    <property type="entry name" value="Winged helix-like DNA-binding domain superfamily/Winged helix DNA-binding domain"/>
    <property type="match status" value="1"/>
</dbReference>
<dbReference type="SUPFAM" id="SSF88946">
    <property type="entry name" value="Sigma2 domain of RNA polymerase sigma factors"/>
    <property type="match status" value="1"/>
</dbReference>
<dbReference type="Proteomes" id="UP000267128">
    <property type="component" value="Unassembled WGS sequence"/>
</dbReference>
<evidence type="ECO:0000313" key="7">
    <source>
        <dbReference type="Proteomes" id="UP000267128"/>
    </source>
</evidence>
<dbReference type="GO" id="GO:0003677">
    <property type="term" value="F:DNA binding"/>
    <property type="evidence" value="ECO:0007669"/>
    <property type="project" value="InterPro"/>
</dbReference>
<dbReference type="NCBIfam" id="TIGR02937">
    <property type="entry name" value="sigma70-ECF"/>
    <property type="match status" value="1"/>
</dbReference>